<evidence type="ECO:0000256" key="3">
    <source>
        <dbReference type="ARBA" id="ARBA00022643"/>
    </source>
</evidence>
<evidence type="ECO:0000256" key="1">
    <source>
        <dbReference type="ARBA" id="ARBA00001917"/>
    </source>
</evidence>
<dbReference type="AlphaFoldDB" id="A0A1I4PKY7"/>
<name>A0A1I4PKY7_9BACI</name>
<dbReference type="RefSeq" id="WP_090927993.1">
    <property type="nucleotide sequence ID" value="NZ_FOTY01000028.1"/>
</dbReference>
<dbReference type="SUPFAM" id="SSF50475">
    <property type="entry name" value="FMN-binding split barrel"/>
    <property type="match status" value="1"/>
</dbReference>
<dbReference type="Pfam" id="PF01613">
    <property type="entry name" value="Flavin_Reduct"/>
    <property type="match status" value="1"/>
</dbReference>
<feature type="domain" description="Flavin reductase like" evidence="5">
    <location>
        <begin position="25"/>
        <end position="178"/>
    </location>
</feature>
<evidence type="ECO:0000259" key="5">
    <source>
        <dbReference type="SMART" id="SM00903"/>
    </source>
</evidence>
<dbReference type="EMBL" id="FOTY01000028">
    <property type="protein sequence ID" value="SFM28482.1"/>
    <property type="molecule type" value="Genomic_DNA"/>
</dbReference>
<keyword evidence="2" id="KW-0285">Flavoprotein</keyword>
<dbReference type="SMART" id="SM00903">
    <property type="entry name" value="Flavin_Reduct"/>
    <property type="match status" value="1"/>
</dbReference>
<dbReference type="GO" id="GO:0016646">
    <property type="term" value="F:oxidoreductase activity, acting on the CH-NH group of donors, NAD or NADP as acceptor"/>
    <property type="evidence" value="ECO:0007669"/>
    <property type="project" value="UniProtKB-ARBA"/>
</dbReference>
<reference evidence="6 7" key="1">
    <citation type="submission" date="2016-10" db="EMBL/GenBank/DDBJ databases">
        <authorList>
            <person name="de Groot N.N."/>
        </authorList>
    </citation>
    <scope>NUCLEOTIDE SEQUENCE [LARGE SCALE GENOMIC DNA]</scope>
    <source>
        <strain evidence="6 7">CGMCC 1.6134</strain>
    </source>
</reference>
<dbReference type="InterPro" id="IPR002563">
    <property type="entry name" value="Flavin_Rdtase-like_dom"/>
</dbReference>
<dbReference type="Gene3D" id="2.30.110.10">
    <property type="entry name" value="Electron Transport, Fmn-binding Protein, Chain A"/>
    <property type="match status" value="1"/>
</dbReference>
<accession>A0A1I4PKY7</accession>
<dbReference type="GO" id="GO:0010181">
    <property type="term" value="F:FMN binding"/>
    <property type="evidence" value="ECO:0007669"/>
    <property type="project" value="InterPro"/>
</dbReference>
<dbReference type="STRING" id="266892.SAMN04488054_12818"/>
<evidence type="ECO:0000256" key="2">
    <source>
        <dbReference type="ARBA" id="ARBA00022630"/>
    </source>
</evidence>
<comment type="cofactor">
    <cofactor evidence="1">
        <name>FMN</name>
        <dbReference type="ChEBI" id="CHEBI:58210"/>
    </cofactor>
</comment>
<gene>
    <name evidence="6" type="ORF">SAMN04488054_12818</name>
</gene>
<evidence type="ECO:0000256" key="4">
    <source>
        <dbReference type="ARBA" id="ARBA00038054"/>
    </source>
</evidence>
<dbReference type="Proteomes" id="UP000199668">
    <property type="component" value="Unassembled WGS sequence"/>
</dbReference>
<dbReference type="PANTHER" id="PTHR33798">
    <property type="entry name" value="FLAVOPROTEIN OXYGENASE"/>
    <property type="match status" value="1"/>
</dbReference>
<evidence type="ECO:0000313" key="7">
    <source>
        <dbReference type="Proteomes" id="UP000199668"/>
    </source>
</evidence>
<dbReference type="OrthoDB" id="9794638at2"/>
<keyword evidence="3" id="KW-0288">FMN</keyword>
<comment type="similarity">
    <text evidence="4">Belongs to the flavoredoxin family.</text>
</comment>
<evidence type="ECO:0000313" key="6">
    <source>
        <dbReference type="EMBL" id="SFM28482.1"/>
    </source>
</evidence>
<proteinExistence type="inferred from homology"/>
<sequence>MPGSRAETFDPAVEEIQDFYKLMTGSVVPRPIAWVSSKSGDGVLNLAPFSFFTVASRQPPTLAISIGPGVKEREGTVKDTLTNIQERGEFVINIVSLELGEEMKTSSGNAAPDVDEFREAGVTPHLSESIDIPMVQEAPISFECVLDQVIPVGTDHLVLGRAQRVHVETKAYAGHYRIDIDQLKPLARLAGDYAGLTQRFFL</sequence>
<keyword evidence="7" id="KW-1185">Reference proteome</keyword>
<organism evidence="6 7">
    <name type="scientific">Salibacterium qingdaonense</name>
    <dbReference type="NCBI Taxonomy" id="266892"/>
    <lineage>
        <taxon>Bacteria</taxon>
        <taxon>Bacillati</taxon>
        <taxon>Bacillota</taxon>
        <taxon>Bacilli</taxon>
        <taxon>Bacillales</taxon>
        <taxon>Bacillaceae</taxon>
    </lineage>
</organism>
<dbReference type="PANTHER" id="PTHR33798:SF5">
    <property type="entry name" value="FLAVIN REDUCTASE LIKE DOMAIN-CONTAINING PROTEIN"/>
    <property type="match status" value="1"/>
</dbReference>
<protein>
    <submittedName>
        <fullName evidence="6">NADH-FMN oxidoreductase RutF, flavin reductase (DIM6/NTAB) family</fullName>
    </submittedName>
</protein>
<dbReference type="InterPro" id="IPR012349">
    <property type="entry name" value="Split_barrel_FMN-bd"/>
</dbReference>